<gene>
    <name evidence="2" type="ORF">HID58_055034</name>
</gene>
<dbReference type="EMBL" id="JAGKQM010000013">
    <property type="protein sequence ID" value="KAH0892605.1"/>
    <property type="molecule type" value="Genomic_DNA"/>
</dbReference>
<organism evidence="2 3">
    <name type="scientific">Brassica napus</name>
    <name type="common">Rape</name>
    <dbReference type="NCBI Taxonomy" id="3708"/>
    <lineage>
        <taxon>Eukaryota</taxon>
        <taxon>Viridiplantae</taxon>
        <taxon>Streptophyta</taxon>
        <taxon>Embryophyta</taxon>
        <taxon>Tracheophyta</taxon>
        <taxon>Spermatophyta</taxon>
        <taxon>Magnoliopsida</taxon>
        <taxon>eudicotyledons</taxon>
        <taxon>Gunneridae</taxon>
        <taxon>Pentapetalae</taxon>
        <taxon>rosids</taxon>
        <taxon>malvids</taxon>
        <taxon>Brassicales</taxon>
        <taxon>Brassicaceae</taxon>
        <taxon>Brassiceae</taxon>
        <taxon>Brassica</taxon>
    </lineage>
</organism>
<evidence type="ECO:0008006" key="4">
    <source>
        <dbReference type="Google" id="ProtNLM"/>
    </source>
</evidence>
<accession>A0ABQ8AJA5</accession>
<proteinExistence type="predicted"/>
<feature type="compositionally biased region" description="Pro residues" evidence="1">
    <location>
        <begin position="1"/>
        <end position="10"/>
    </location>
</feature>
<sequence length="84" mass="9035">MTSVWPPAPGPVTRVWPPAPRAVTSGWPPAPRAVSSTWPPALGAVACVWPPGVRGCVPRVTRFDCSFLGFSFQRLFCGKSVDKK</sequence>
<protein>
    <recommendedName>
        <fullName evidence="4">Secreted protein</fullName>
    </recommendedName>
</protein>
<name>A0ABQ8AJA5_BRANA</name>
<dbReference type="Proteomes" id="UP000824890">
    <property type="component" value="Unassembled WGS sequence"/>
</dbReference>
<feature type="region of interest" description="Disordered" evidence="1">
    <location>
        <begin position="1"/>
        <end position="20"/>
    </location>
</feature>
<comment type="caution">
    <text evidence="2">The sequence shown here is derived from an EMBL/GenBank/DDBJ whole genome shotgun (WGS) entry which is preliminary data.</text>
</comment>
<keyword evidence="3" id="KW-1185">Reference proteome</keyword>
<evidence type="ECO:0000256" key="1">
    <source>
        <dbReference type="SAM" id="MobiDB-lite"/>
    </source>
</evidence>
<reference evidence="2 3" key="1">
    <citation type="submission" date="2021-05" db="EMBL/GenBank/DDBJ databases">
        <title>Genome Assembly of Synthetic Allotetraploid Brassica napus Reveals Homoeologous Exchanges between Subgenomes.</title>
        <authorList>
            <person name="Davis J.T."/>
        </authorList>
    </citation>
    <scope>NUCLEOTIDE SEQUENCE [LARGE SCALE GENOMIC DNA]</scope>
    <source>
        <strain evidence="3">cv. Da-Ae</strain>
        <tissue evidence="2">Seedling</tissue>
    </source>
</reference>
<evidence type="ECO:0000313" key="3">
    <source>
        <dbReference type="Proteomes" id="UP000824890"/>
    </source>
</evidence>
<evidence type="ECO:0000313" key="2">
    <source>
        <dbReference type="EMBL" id="KAH0892605.1"/>
    </source>
</evidence>